<proteinExistence type="predicted"/>
<dbReference type="Pfam" id="PF12840">
    <property type="entry name" value="HTH_20"/>
    <property type="match status" value="1"/>
</dbReference>
<dbReference type="InterPro" id="IPR036388">
    <property type="entry name" value="WH-like_DNA-bd_sf"/>
</dbReference>
<dbReference type="PRINTS" id="PR00778">
    <property type="entry name" value="HTHARSR"/>
</dbReference>
<dbReference type="InterPro" id="IPR051081">
    <property type="entry name" value="HTH_MetalResp_TranReg"/>
</dbReference>
<keyword evidence="2" id="KW-0238">DNA-binding</keyword>
<dbReference type="PANTHER" id="PTHR33154:SF33">
    <property type="entry name" value="TRANSCRIPTIONAL REPRESSOR SDPR"/>
    <property type="match status" value="1"/>
</dbReference>
<evidence type="ECO:0000313" key="5">
    <source>
        <dbReference type="EMBL" id="GAA5481170.1"/>
    </source>
</evidence>
<gene>
    <name evidence="5" type="ORF">Hsar01_00377</name>
</gene>
<keyword evidence="1" id="KW-0805">Transcription regulation</keyword>
<reference evidence="5 6" key="1">
    <citation type="submission" date="2024-02" db="EMBL/GenBank/DDBJ databases">
        <title>Haloferula sargassicola NBRC 104335.</title>
        <authorList>
            <person name="Ichikawa N."/>
            <person name="Katano-Makiyama Y."/>
            <person name="Hidaka K."/>
        </authorList>
    </citation>
    <scope>NUCLEOTIDE SEQUENCE [LARGE SCALE GENOMIC DNA]</scope>
    <source>
        <strain evidence="5 6">NBRC 104335</strain>
    </source>
</reference>
<feature type="domain" description="HTH arsR-type" evidence="4">
    <location>
        <begin position="8"/>
        <end position="101"/>
    </location>
</feature>
<comment type="caution">
    <text evidence="5">The sequence shown here is derived from an EMBL/GenBank/DDBJ whole genome shotgun (WGS) entry which is preliminary data.</text>
</comment>
<dbReference type="Gene3D" id="1.10.10.10">
    <property type="entry name" value="Winged helix-like DNA-binding domain superfamily/Winged helix DNA-binding domain"/>
    <property type="match status" value="1"/>
</dbReference>
<dbReference type="InterPro" id="IPR011991">
    <property type="entry name" value="ArsR-like_HTH"/>
</dbReference>
<dbReference type="NCBIfam" id="NF033788">
    <property type="entry name" value="HTH_metalloreg"/>
    <property type="match status" value="1"/>
</dbReference>
<dbReference type="InterPro" id="IPR001845">
    <property type="entry name" value="HTH_ArsR_DNA-bd_dom"/>
</dbReference>
<dbReference type="CDD" id="cd00090">
    <property type="entry name" value="HTH_ARSR"/>
    <property type="match status" value="1"/>
</dbReference>
<name>A0ABP9UHN2_9BACT</name>
<evidence type="ECO:0000256" key="2">
    <source>
        <dbReference type="ARBA" id="ARBA00023125"/>
    </source>
</evidence>
<protein>
    <recommendedName>
        <fullName evidence="4">HTH arsR-type domain-containing protein</fullName>
    </recommendedName>
</protein>
<sequence>MPQAKLEAFDEMAVALAGFGRALSHPARIAILRFMASRGEAPCLDIVAALPLSQPATSRHISELTKAGLLQARPHGSHIYYRLERSALEAFCRAMSATLRP</sequence>
<evidence type="ECO:0000256" key="3">
    <source>
        <dbReference type="ARBA" id="ARBA00023163"/>
    </source>
</evidence>
<dbReference type="PROSITE" id="PS50987">
    <property type="entry name" value="HTH_ARSR_2"/>
    <property type="match status" value="1"/>
</dbReference>
<keyword evidence="3" id="KW-0804">Transcription</keyword>
<dbReference type="EMBL" id="BAABRI010000002">
    <property type="protein sequence ID" value="GAA5481170.1"/>
    <property type="molecule type" value="Genomic_DNA"/>
</dbReference>
<dbReference type="InterPro" id="IPR036390">
    <property type="entry name" value="WH_DNA-bd_sf"/>
</dbReference>
<dbReference type="PANTHER" id="PTHR33154">
    <property type="entry name" value="TRANSCRIPTIONAL REGULATOR, ARSR FAMILY"/>
    <property type="match status" value="1"/>
</dbReference>
<evidence type="ECO:0000313" key="6">
    <source>
        <dbReference type="Proteomes" id="UP001476282"/>
    </source>
</evidence>
<organism evidence="5 6">
    <name type="scientific">Haloferula sargassicola</name>
    <dbReference type="NCBI Taxonomy" id="490096"/>
    <lineage>
        <taxon>Bacteria</taxon>
        <taxon>Pseudomonadati</taxon>
        <taxon>Verrucomicrobiota</taxon>
        <taxon>Verrucomicrobiia</taxon>
        <taxon>Verrucomicrobiales</taxon>
        <taxon>Verrucomicrobiaceae</taxon>
        <taxon>Haloferula</taxon>
    </lineage>
</organism>
<dbReference type="SMART" id="SM00418">
    <property type="entry name" value="HTH_ARSR"/>
    <property type="match status" value="1"/>
</dbReference>
<dbReference type="Proteomes" id="UP001476282">
    <property type="component" value="Unassembled WGS sequence"/>
</dbReference>
<dbReference type="RefSeq" id="WP_353565327.1">
    <property type="nucleotide sequence ID" value="NZ_BAABRI010000002.1"/>
</dbReference>
<evidence type="ECO:0000256" key="1">
    <source>
        <dbReference type="ARBA" id="ARBA00023015"/>
    </source>
</evidence>
<evidence type="ECO:0000259" key="4">
    <source>
        <dbReference type="PROSITE" id="PS50987"/>
    </source>
</evidence>
<keyword evidence="6" id="KW-1185">Reference proteome</keyword>
<accession>A0ABP9UHN2</accession>
<dbReference type="SUPFAM" id="SSF46785">
    <property type="entry name" value="Winged helix' DNA-binding domain"/>
    <property type="match status" value="1"/>
</dbReference>